<feature type="chain" id="PRO_5047257426" evidence="1">
    <location>
        <begin position="28"/>
        <end position="53"/>
    </location>
</feature>
<dbReference type="RefSeq" id="WP_307396555.1">
    <property type="nucleotide sequence ID" value="NZ_BAAADK010000008.1"/>
</dbReference>
<protein>
    <submittedName>
        <fullName evidence="2">Uncharacterized protein</fullName>
    </submittedName>
</protein>
<evidence type="ECO:0000313" key="2">
    <source>
        <dbReference type="EMBL" id="MDQ0167552.1"/>
    </source>
</evidence>
<comment type="caution">
    <text evidence="2">The sequence shown here is derived from an EMBL/GenBank/DDBJ whole genome shotgun (WGS) entry which is preliminary data.</text>
</comment>
<sequence>MKQSVKKWIAGYTVLAGICLFAGTVSAEPNSVVNPTIMNNLQQLAYQQNNDFV</sequence>
<evidence type="ECO:0000256" key="1">
    <source>
        <dbReference type="SAM" id="SignalP"/>
    </source>
</evidence>
<accession>A0ABT9W3A5</accession>
<proteinExistence type="predicted"/>
<reference evidence="2 3" key="1">
    <citation type="submission" date="2023-07" db="EMBL/GenBank/DDBJ databases">
        <title>Genomic Encyclopedia of Type Strains, Phase IV (KMG-IV): sequencing the most valuable type-strain genomes for metagenomic binning, comparative biology and taxonomic classification.</title>
        <authorList>
            <person name="Goeker M."/>
        </authorList>
    </citation>
    <scope>NUCLEOTIDE SEQUENCE [LARGE SCALE GENOMIC DNA]</scope>
    <source>
        <strain evidence="2 3">DSM 12751</strain>
    </source>
</reference>
<feature type="signal peptide" evidence="1">
    <location>
        <begin position="1"/>
        <end position="27"/>
    </location>
</feature>
<organism evidence="2 3">
    <name type="scientific">Caldalkalibacillus horti</name>
    <dbReference type="NCBI Taxonomy" id="77523"/>
    <lineage>
        <taxon>Bacteria</taxon>
        <taxon>Bacillati</taxon>
        <taxon>Bacillota</taxon>
        <taxon>Bacilli</taxon>
        <taxon>Bacillales</taxon>
        <taxon>Bacillaceae</taxon>
        <taxon>Caldalkalibacillus</taxon>
    </lineage>
</organism>
<evidence type="ECO:0000313" key="3">
    <source>
        <dbReference type="Proteomes" id="UP001235840"/>
    </source>
</evidence>
<keyword evidence="3" id="KW-1185">Reference proteome</keyword>
<name>A0ABT9W3A5_9BACI</name>
<keyword evidence="1" id="KW-0732">Signal</keyword>
<dbReference type="Proteomes" id="UP001235840">
    <property type="component" value="Unassembled WGS sequence"/>
</dbReference>
<gene>
    <name evidence="2" type="ORF">J2S11_003477</name>
</gene>
<dbReference type="EMBL" id="JAUSTY010000017">
    <property type="protein sequence ID" value="MDQ0167552.1"/>
    <property type="molecule type" value="Genomic_DNA"/>
</dbReference>